<dbReference type="InterPro" id="IPR033113">
    <property type="entry name" value="PLA2_histidine"/>
</dbReference>
<evidence type="ECO:0000256" key="12">
    <source>
        <dbReference type="ARBA" id="ARBA00029903"/>
    </source>
</evidence>
<dbReference type="PROSITE" id="PS00118">
    <property type="entry name" value="PA2_HIS"/>
    <property type="match status" value="1"/>
</dbReference>
<evidence type="ECO:0000259" key="14">
    <source>
        <dbReference type="Pfam" id="PF05826"/>
    </source>
</evidence>
<feature type="domain" description="Phospholipase A2-like central" evidence="14">
    <location>
        <begin position="38"/>
        <end position="133"/>
    </location>
</feature>
<dbReference type="FunFam" id="1.20.90.10:FF:000002">
    <property type="entry name" value="Phospholipase A2 group III"/>
    <property type="match status" value="1"/>
</dbReference>
<keyword evidence="16" id="KW-1185">Reference proteome</keyword>
<keyword evidence="5" id="KW-0964">Secreted</keyword>
<protein>
    <recommendedName>
        <fullName evidence="4">Phospholipase A2</fullName>
        <ecNumber evidence="3">3.1.1.4</ecNumber>
    </recommendedName>
    <alternativeName>
        <fullName evidence="12">Phosphatidylcholine 2-acylhydrolase</fullName>
    </alternativeName>
</protein>
<proteinExistence type="predicted"/>
<evidence type="ECO:0000256" key="9">
    <source>
        <dbReference type="ARBA" id="ARBA00022963"/>
    </source>
</evidence>
<organism evidence="15 16">
    <name type="scientific">Aquatica leii</name>
    <dbReference type="NCBI Taxonomy" id="1421715"/>
    <lineage>
        <taxon>Eukaryota</taxon>
        <taxon>Metazoa</taxon>
        <taxon>Ecdysozoa</taxon>
        <taxon>Arthropoda</taxon>
        <taxon>Hexapoda</taxon>
        <taxon>Insecta</taxon>
        <taxon>Pterygota</taxon>
        <taxon>Neoptera</taxon>
        <taxon>Endopterygota</taxon>
        <taxon>Coleoptera</taxon>
        <taxon>Polyphaga</taxon>
        <taxon>Elateriformia</taxon>
        <taxon>Elateroidea</taxon>
        <taxon>Lampyridae</taxon>
        <taxon>Luciolinae</taxon>
        <taxon>Aquatica</taxon>
    </lineage>
</organism>
<dbReference type="GO" id="GO:0016042">
    <property type="term" value="P:lipid catabolic process"/>
    <property type="evidence" value="ECO:0007669"/>
    <property type="project" value="UniProtKB-KW"/>
</dbReference>
<name>A0AAN7QBP7_9COLE</name>
<dbReference type="AlphaFoldDB" id="A0AAN7QBP7"/>
<dbReference type="EMBL" id="JARPUR010000007">
    <property type="protein sequence ID" value="KAK4872448.1"/>
    <property type="molecule type" value="Genomic_DNA"/>
</dbReference>
<feature type="chain" id="PRO_5042910367" description="Phospholipase A2" evidence="13">
    <location>
        <begin position="17"/>
        <end position="172"/>
    </location>
</feature>
<evidence type="ECO:0000256" key="4">
    <source>
        <dbReference type="ARBA" id="ARBA00021721"/>
    </source>
</evidence>
<evidence type="ECO:0000256" key="3">
    <source>
        <dbReference type="ARBA" id="ARBA00013278"/>
    </source>
</evidence>
<keyword evidence="11" id="KW-1015">Disulfide bond</keyword>
<keyword evidence="9" id="KW-0442">Lipid degradation</keyword>
<evidence type="ECO:0000256" key="7">
    <source>
        <dbReference type="ARBA" id="ARBA00022801"/>
    </source>
</evidence>
<dbReference type="PANTHER" id="PTHR12253">
    <property type="entry name" value="RH14732P"/>
    <property type="match status" value="1"/>
</dbReference>
<dbReference type="GO" id="GO:0005576">
    <property type="term" value="C:extracellular region"/>
    <property type="evidence" value="ECO:0007669"/>
    <property type="project" value="UniProtKB-SubCell"/>
</dbReference>
<keyword evidence="7" id="KW-0378">Hydrolase</keyword>
<dbReference type="Proteomes" id="UP001353858">
    <property type="component" value="Unassembled WGS sequence"/>
</dbReference>
<dbReference type="CDD" id="cd04704">
    <property type="entry name" value="PLA2_bee_venom_like"/>
    <property type="match status" value="1"/>
</dbReference>
<feature type="signal peptide" evidence="13">
    <location>
        <begin position="1"/>
        <end position="16"/>
    </location>
</feature>
<evidence type="ECO:0000256" key="11">
    <source>
        <dbReference type="ARBA" id="ARBA00023157"/>
    </source>
</evidence>
<dbReference type="GO" id="GO:0046872">
    <property type="term" value="F:metal ion binding"/>
    <property type="evidence" value="ECO:0007669"/>
    <property type="project" value="UniProtKB-KW"/>
</dbReference>
<dbReference type="InterPro" id="IPR016090">
    <property type="entry name" value="PLA2-like_dom"/>
</dbReference>
<comment type="subcellular location">
    <subcellularLocation>
        <location evidence="2">Secreted</location>
    </subcellularLocation>
</comment>
<dbReference type="SUPFAM" id="SSF48619">
    <property type="entry name" value="Phospholipase A2, PLA2"/>
    <property type="match status" value="1"/>
</dbReference>
<keyword evidence="10" id="KW-0443">Lipid metabolism</keyword>
<dbReference type="Gene3D" id="1.20.90.10">
    <property type="entry name" value="Phospholipase A2 domain"/>
    <property type="match status" value="1"/>
</dbReference>
<dbReference type="Pfam" id="PF05826">
    <property type="entry name" value="Phospholip_A2_2"/>
    <property type="match status" value="1"/>
</dbReference>
<reference evidence="16" key="1">
    <citation type="submission" date="2023-01" db="EMBL/GenBank/DDBJ databases">
        <title>Key to firefly adult light organ development and bioluminescence: homeobox transcription factors regulate luciferase expression and transportation to peroxisome.</title>
        <authorList>
            <person name="Fu X."/>
        </authorList>
    </citation>
    <scope>NUCLEOTIDE SEQUENCE [LARGE SCALE GENOMIC DNA]</scope>
</reference>
<evidence type="ECO:0000256" key="8">
    <source>
        <dbReference type="ARBA" id="ARBA00022837"/>
    </source>
</evidence>
<dbReference type="GO" id="GO:0006644">
    <property type="term" value="P:phospholipid metabolic process"/>
    <property type="evidence" value="ECO:0007669"/>
    <property type="project" value="InterPro"/>
</dbReference>
<sequence>MKFAIIQVLMPAMVAARMVFLNNENESDYERAGSWQIIYPGTKWCGAGNVAQNENDFGPEIEADRCCKAHDLCDDYIEAGGTKHNLTNSAFYTRLKCQCDEDFNACLKKGNTRASNQVGYLYFNALGTQCFREDYPVISCVRYTITPKRKCLEYEYDTTKEKIYQWFDVQIY</sequence>
<dbReference type="EC" id="3.1.1.4" evidence="3"/>
<evidence type="ECO:0000256" key="5">
    <source>
        <dbReference type="ARBA" id="ARBA00022525"/>
    </source>
</evidence>
<comment type="cofactor">
    <cofactor evidence="1">
        <name>Ca(2+)</name>
        <dbReference type="ChEBI" id="CHEBI:29108"/>
    </cofactor>
</comment>
<evidence type="ECO:0000256" key="6">
    <source>
        <dbReference type="ARBA" id="ARBA00022723"/>
    </source>
</evidence>
<gene>
    <name evidence="15" type="ORF">RN001_014477</name>
</gene>
<dbReference type="GO" id="GO:0004623">
    <property type="term" value="F:phospholipase A2 activity"/>
    <property type="evidence" value="ECO:0007669"/>
    <property type="project" value="UniProtKB-EC"/>
</dbReference>
<dbReference type="GO" id="GO:0050482">
    <property type="term" value="P:arachidonate secretion"/>
    <property type="evidence" value="ECO:0007669"/>
    <property type="project" value="InterPro"/>
</dbReference>
<evidence type="ECO:0000256" key="1">
    <source>
        <dbReference type="ARBA" id="ARBA00001913"/>
    </source>
</evidence>
<keyword evidence="13" id="KW-0732">Signal</keyword>
<evidence type="ECO:0000256" key="13">
    <source>
        <dbReference type="SAM" id="SignalP"/>
    </source>
</evidence>
<evidence type="ECO:0000256" key="2">
    <source>
        <dbReference type="ARBA" id="ARBA00004613"/>
    </source>
</evidence>
<evidence type="ECO:0000256" key="10">
    <source>
        <dbReference type="ARBA" id="ARBA00023098"/>
    </source>
</evidence>
<accession>A0AAN7QBP7</accession>
<evidence type="ECO:0000313" key="15">
    <source>
        <dbReference type="EMBL" id="KAK4872448.1"/>
    </source>
</evidence>
<comment type="caution">
    <text evidence="15">The sequence shown here is derived from an EMBL/GenBank/DDBJ whole genome shotgun (WGS) entry which is preliminary data.</text>
</comment>
<evidence type="ECO:0000313" key="16">
    <source>
        <dbReference type="Proteomes" id="UP001353858"/>
    </source>
</evidence>
<dbReference type="InterPro" id="IPR036444">
    <property type="entry name" value="PLipase_A2_dom_sf"/>
</dbReference>
<keyword evidence="8" id="KW-0106">Calcium</keyword>
<keyword evidence="6" id="KW-0479">Metal-binding</keyword>